<protein>
    <submittedName>
        <fullName evidence="4">2-methylcitrate dehydratase PrpD</fullName>
    </submittedName>
</protein>
<dbReference type="Proteomes" id="UP001184230">
    <property type="component" value="Unassembled WGS sequence"/>
</dbReference>
<evidence type="ECO:0000313" key="4">
    <source>
        <dbReference type="EMBL" id="MDR6536460.1"/>
    </source>
</evidence>
<gene>
    <name evidence="4" type="ORF">J2739_002233</name>
</gene>
<comment type="caution">
    <text evidence="4">The sequence shown here is derived from an EMBL/GenBank/DDBJ whole genome shotgun (WGS) entry which is preliminary data.</text>
</comment>
<organism evidence="4 5">
    <name type="scientific">Variovorax soli</name>
    <dbReference type="NCBI Taxonomy" id="376815"/>
    <lineage>
        <taxon>Bacteria</taxon>
        <taxon>Pseudomonadati</taxon>
        <taxon>Pseudomonadota</taxon>
        <taxon>Betaproteobacteria</taxon>
        <taxon>Burkholderiales</taxon>
        <taxon>Comamonadaceae</taxon>
        <taxon>Variovorax</taxon>
    </lineage>
</organism>
<evidence type="ECO:0000313" key="5">
    <source>
        <dbReference type="Proteomes" id="UP001184230"/>
    </source>
</evidence>
<sequence length="441" mass="46683">MHATDVFGRYAQDYHQTALPDEVVHHAKRAVIDWYASLFPGLAANPLAQLQDVLAEDLDRGRARLGNGRSATARAAALFNGTAAHAAEVDDSFRDAMYHPGAATIAAALAASQDAGADGMAFLRALVLGYEVSTRIGVVMGRPHYRFWHNTGTVGTFGAAAAAAGVLQLRARPFAHALATAATFAAGLQQAFRMDSMSKPLHAGRAAEAGLLAAQMAARGVTGSLDALDGEAGLGQAMSNGPDWSQVGATLGRDFHITRLTFKDHIGCGHTFAAIDAALALRAQYALQPGDIAHVQVDTYRPALDIACYERPATANEARFSLHYVVATALAHGSVRLAAYEPAQLDDKRTRELMARVDVRVDPAIDAAFPGQRAARLEITTHAGAKLVHLQPNRKGDPELPLSDAELESKFLELSGPVIGAAGAKDLLARLWTLERAVALP</sequence>
<dbReference type="InterPro" id="IPR045337">
    <property type="entry name" value="MmgE_PrpD_C"/>
</dbReference>
<dbReference type="InterPro" id="IPR045336">
    <property type="entry name" value="MmgE_PrpD_N"/>
</dbReference>
<dbReference type="PANTHER" id="PTHR16943:SF8">
    <property type="entry name" value="2-METHYLCITRATE DEHYDRATASE"/>
    <property type="match status" value="1"/>
</dbReference>
<feature type="domain" description="MmgE/PrpD C-terminal" evidence="3">
    <location>
        <begin position="268"/>
        <end position="428"/>
    </location>
</feature>
<dbReference type="InterPro" id="IPR036148">
    <property type="entry name" value="MmgE/PrpD_sf"/>
</dbReference>
<name>A0ABU1NEI7_9BURK</name>
<evidence type="ECO:0000256" key="1">
    <source>
        <dbReference type="ARBA" id="ARBA00006174"/>
    </source>
</evidence>
<dbReference type="InterPro" id="IPR005656">
    <property type="entry name" value="MmgE_PrpD"/>
</dbReference>
<proteinExistence type="inferred from homology"/>
<dbReference type="Gene3D" id="3.30.1330.120">
    <property type="entry name" value="2-methylcitrate dehydratase PrpD"/>
    <property type="match status" value="1"/>
</dbReference>
<dbReference type="Gene3D" id="1.10.4100.10">
    <property type="entry name" value="2-methylcitrate dehydratase PrpD"/>
    <property type="match status" value="1"/>
</dbReference>
<dbReference type="Pfam" id="PF03972">
    <property type="entry name" value="MmgE_PrpD_N"/>
    <property type="match status" value="1"/>
</dbReference>
<feature type="domain" description="MmgE/PrpD N-terminal" evidence="2">
    <location>
        <begin position="7"/>
        <end position="245"/>
    </location>
</feature>
<keyword evidence="5" id="KW-1185">Reference proteome</keyword>
<accession>A0ABU1NEI7</accession>
<dbReference type="InterPro" id="IPR042183">
    <property type="entry name" value="MmgE/PrpD_sf_1"/>
</dbReference>
<evidence type="ECO:0000259" key="2">
    <source>
        <dbReference type="Pfam" id="PF03972"/>
    </source>
</evidence>
<evidence type="ECO:0000259" key="3">
    <source>
        <dbReference type="Pfam" id="PF19305"/>
    </source>
</evidence>
<dbReference type="EMBL" id="JAVDRF010000004">
    <property type="protein sequence ID" value="MDR6536460.1"/>
    <property type="molecule type" value="Genomic_DNA"/>
</dbReference>
<dbReference type="SUPFAM" id="SSF103378">
    <property type="entry name" value="2-methylcitrate dehydratase PrpD"/>
    <property type="match status" value="1"/>
</dbReference>
<dbReference type="PANTHER" id="PTHR16943">
    <property type="entry name" value="2-METHYLCITRATE DEHYDRATASE-RELATED"/>
    <property type="match status" value="1"/>
</dbReference>
<dbReference type="RefSeq" id="WP_309901492.1">
    <property type="nucleotide sequence ID" value="NZ_JAVDRF010000004.1"/>
</dbReference>
<reference evidence="4 5" key="1">
    <citation type="submission" date="2023-07" db="EMBL/GenBank/DDBJ databases">
        <title>Sorghum-associated microbial communities from plants grown in Nebraska, USA.</title>
        <authorList>
            <person name="Schachtman D."/>
        </authorList>
    </citation>
    <scope>NUCLEOTIDE SEQUENCE [LARGE SCALE GENOMIC DNA]</scope>
    <source>
        <strain evidence="4 5">DS1781</strain>
    </source>
</reference>
<comment type="similarity">
    <text evidence="1">Belongs to the PrpD family.</text>
</comment>
<dbReference type="InterPro" id="IPR042188">
    <property type="entry name" value="MmgE/PrpD_sf_2"/>
</dbReference>
<dbReference type="Pfam" id="PF19305">
    <property type="entry name" value="MmgE_PrpD_C"/>
    <property type="match status" value="1"/>
</dbReference>